<evidence type="ECO:0000256" key="6">
    <source>
        <dbReference type="ARBA" id="ARBA00022777"/>
    </source>
</evidence>
<sequence>MEEGGPVERPLIVVMGVSGSGKSTVGRLLAERLGTPFVDGDDLHPAANVAKMASGIPLTDEDRAPWLASVGRTLAQSGPEGIVVACSALKRRYRDLIRAEAPGALFAELDGAPTLIADRMGARTDHFMPPTLLSSQLATLEPLQQDEAGMRVDVTGSPGAVADAISGRLTH</sequence>
<keyword evidence="5 9" id="KW-0547">Nucleotide-binding</keyword>
<keyword evidence="4 9" id="KW-0808">Transferase</keyword>
<dbReference type="InterPro" id="IPR027417">
    <property type="entry name" value="P-loop_NTPase"/>
</dbReference>
<evidence type="ECO:0000313" key="11">
    <source>
        <dbReference type="Proteomes" id="UP001174208"/>
    </source>
</evidence>
<organism evidence="10 11">
    <name type="scientific">Leifsonia williamsii</name>
    <dbReference type="NCBI Taxonomy" id="3035919"/>
    <lineage>
        <taxon>Bacteria</taxon>
        <taxon>Bacillati</taxon>
        <taxon>Actinomycetota</taxon>
        <taxon>Actinomycetes</taxon>
        <taxon>Micrococcales</taxon>
        <taxon>Microbacteriaceae</taxon>
        <taxon>Leifsonia</taxon>
    </lineage>
</organism>
<name>A0ABT8KGF5_9MICO</name>
<dbReference type="Gene3D" id="3.40.50.300">
    <property type="entry name" value="P-loop containing nucleotide triphosphate hydrolases"/>
    <property type="match status" value="1"/>
</dbReference>
<comment type="catalytic activity">
    <reaction evidence="8 9">
        <text>D-gluconate + ATP = 6-phospho-D-gluconate + ADP + H(+)</text>
        <dbReference type="Rhea" id="RHEA:19433"/>
        <dbReference type="ChEBI" id="CHEBI:15378"/>
        <dbReference type="ChEBI" id="CHEBI:18391"/>
        <dbReference type="ChEBI" id="CHEBI:30616"/>
        <dbReference type="ChEBI" id="CHEBI:58759"/>
        <dbReference type="ChEBI" id="CHEBI:456216"/>
        <dbReference type="EC" id="2.7.1.12"/>
    </reaction>
</comment>
<dbReference type="EC" id="2.7.1.12" evidence="3 9"/>
<gene>
    <name evidence="10" type="ORF">P5G50_15495</name>
</gene>
<evidence type="ECO:0000256" key="5">
    <source>
        <dbReference type="ARBA" id="ARBA00022741"/>
    </source>
</evidence>
<evidence type="ECO:0000313" key="10">
    <source>
        <dbReference type="EMBL" id="MDN4615856.1"/>
    </source>
</evidence>
<protein>
    <recommendedName>
        <fullName evidence="3 9">Gluconokinase</fullName>
        <ecNumber evidence="3 9">2.7.1.12</ecNumber>
    </recommendedName>
</protein>
<dbReference type="SUPFAM" id="SSF52540">
    <property type="entry name" value="P-loop containing nucleoside triphosphate hydrolases"/>
    <property type="match status" value="1"/>
</dbReference>
<dbReference type="Pfam" id="PF01202">
    <property type="entry name" value="SKI"/>
    <property type="match status" value="1"/>
</dbReference>
<dbReference type="PANTHER" id="PTHR43442">
    <property type="entry name" value="GLUCONOKINASE-RELATED"/>
    <property type="match status" value="1"/>
</dbReference>
<evidence type="ECO:0000256" key="4">
    <source>
        <dbReference type="ARBA" id="ARBA00022679"/>
    </source>
</evidence>
<dbReference type="RefSeq" id="WP_301212124.1">
    <property type="nucleotide sequence ID" value="NZ_JAROCF010000001.1"/>
</dbReference>
<dbReference type="Proteomes" id="UP001174208">
    <property type="component" value="Unassembled WGS sequence"/>
</dbReference>
<reference evidence="10" key="1">
    <citation type="submission" date="2023-06" db="EMBL/GenBank/DDBJ databases">
        <title>MT1 and MT2 Draft Genomes of Novel Species.</title>
        <authorList>
            <person name="Venkateswaran K."/>
        </authorList>
    </citation>
    <scope>NUCLEOTIDE SEQUENCE</scope>
    <source>
        <strain evidence="10">F6_8S_P_1B</strain>
    </source>
</reference>
<dbReference type="InterPro" id="IPR031322">
    <property type="entry name" value="Shikimate/glucono_kinase"/>
</dbReference>
<keyword evidence="11" id="KW-1185">Reference proteome</keyword>
<keyword evidence="7 9" id="KW-0067">ATP-binding</keyword>
<evidence type="ECO:0000256" key="3">
    <source>
        <dbReference type="ARBA" id="ARBA00012054"/>
    </source>
</evidence>
<proteinExistence type="inferred from homology"/>
<evidence type="ECO:0000256" key="9">
    <source>
        <dbReference type="RuleBase" id="RU363066"/>
    </source>
</evidence>
<comment type="similarity">
    <text evidence="2 9">Belongs to the gluconokinase GntK/GntV family.</text>
</comment>
<dbReference type="GO" id="GO:0046316">
    <property type="term" value="F:gluconokinase activity"/>
    <property type="evidence" value="ECO:0007669"/>
    <property type="project" value="UniProtKB-EC"/>
</dbReference>
<keyword evidence="6 9" id="KW-0418">Kinase</keyword>
<evidence type="ECO:0000256" key="8">
    <source>
        <dbReference type="ARBA" id="ARBA00048090"/>
    </source>
</evidence>
<dbReference type="EMBL" id="JAROCF010000001">
    <property type="protein sequence ID" value="MDN4615856.1"/>
    <property type="molecule type" value="Genomic_DNA"/>
</dbReference>
<dbReference type="CDD" id="cd02021">
    <property type="entry name" value="GntK"/>
    <property type="match status" value="1"/>
</dbReference>
<comment type="caution">
    <text evidence="10">The sequence shown here is derived from an EMBL/GenBank/DDBJ whole genome shotgun (WGS) entry which is preliminary data.</text>
</comment>
<dbReference type="PANTHER" id="PTHR43442:SF3">
    <property type="entry name" value="GLUCONOKINASE-RELATED"/>
    <property type="match status" value="1"/>
</dbReference>
<evidence type="ECO:0000256" key="2">
    <source>
        <dbReference type="ARBA" id="ARBA00008420"/>
    </source>
</evidence>
<accession>A0ABT8KGF5</accession>
<comment type="pathway">
    <text evidence="1">Carbohydrate acid metabolism.</text>
</comment>
<dbReference type="NCBIfam" id="TIGR01313">
    <property type="entry name" value="therm_gnt_kin"/>
    <property type="match status" value="1"/>
</dbReference>
<evidence type="ECO:0000256" key="1">
    <source>
        <dbReference type="ARBA" id="ARBA00004761"/>
    </source>
</evidence>
<dbReference type="InterPro" id="IPR006001">
    <property type="entry name" value="Therm_gnt_kin"/>
</dbReference>
<evidence type="ECO:0000256" key="7">
    <source>
        <dbReference type="ARBA" id="ARBA00022840"/>
    </source>
</evidence>